<dbReference type="InterPro" id="IPR036520">
    <property type="entry name" value="UPF0759_sf"/>
</dbReference>
<dbReference type="Proteomes" id="UP000662904">
    <property type="component" value="Chromosome"/>
</dbReference>
<keyword evidence="2" id="KW-1185">Reference proteome</keyword>
<dbReference type="Pfam" id="PF01904">
    <property type="entry name" value="DUF72"/>
    <property type="match status" value="1"/>
</dbReference>
<evidence type="ECO:0000313" key="1">
    <source>
        <dbReference type="EMBL" id="QSQ07828.1"/>
    </source>
</evidence>
<reference evidence="1" key="1">
    <citation type="submission" date="2020-07" db="EMBL/GenBank/DDBJ databases">
        <title>Koleobacter methoxysyntrophicus gen. nov., sp. nov., a novel anaerobic bacterium isolated from deep subsurface oil field and proposal of Koleobacterales ord. nov. in the phylum Firmicutes.</title>
        <authorList>
            <person name="Sakamoto S."/>
            <person name="Tamaki H."/>
        </authorList>
    </citation>
    <scope>NUCLEOTIDE SEQUENCE</scope>
    <source>
        <strain evidence="1">NRmbB1</strain>
    </source>
</reference>
<protein>
    <recommendedName>
        <fullName evidence="3">DUF72 domain-containing protein</fullName>
    </recommendedName>
</protein>
<gene>
    <name evidence="1" type="ORF">H0A61_00145</name>
</gene>
<dbReference type="EMBL" id="CP059066">
    <property type="protein sequence ID" value="QSQ07828.1"/>
    <property type="molecule type" value="Genomic_DNA"/>
</dbReference>
<evidence type="ECO:0008006" key="3">
    <source>
        <dbReference type="Google" id="ProtNLM"/>
    </source>
</evidence>
<dbReference type="KEGG" id="kme:H0A61_00145"/>
<dbReference type="SUPFAM" id="SSF117396">
    <property type="entry name" value="TM1631-like"/>
    <property type="match status" value="1"/>
</dbReference>
<organism evidence="1 2">
    <name type="scientific">Koleobacter methoxysyntrophicus</name>
    <dbReference type="NCBI Taxonomy" id="2751313"/>
    <lineage>
        <taxon>Bacteria</taxon>
        <taxon>Bacillati</taxon>
        <taxon>Bacillota</taxon>
        <taxon>Clostridia</taxon>
        <taxon>Koleobacterales</taxon>
        <taxon>Koleobacteraceae</taxon>
        <taxon>Koleobacter</taxon>
    </lineage>
</organism>
<dbReference type="RefSeq" id="WP_206708079.1">
    <property type="nucleotide sequence ID" value="NZ_CP059066.1"/>
</dbReference>
<dbReference type="AlphaFoldDB" id="A0A8A0RJL3"/>
<dbReference type="Gene3D" id="3.20.20.410">
    <property type="entry name" value="Protein of unknown function UPF0759"/>
    <property type="match status" value="1"/>
</dbReference>
<name>A0A8A0RJL3_9FIRM</name>
<sequence>MIRIGTSGYSYKDWKGTFYPNNIDKKEMLSYYAKEFNFTEVNSTYYKMPNQYMIYNMMRKTPKNFTFVVKAFGGITHKRDNLKRDADIFLNSLIPLIEGKKLGCILAQFPYSFHKTPGNIEYLKRMREAFKDIPVAVEFRTAEWIDDKVFNLMERENLAFVCVDEPQIEGLLPPVAAATADIGYVRFHGRNAAKWYNHSEPYERYNYLYSKEELQEWVPKIRELAARTLMVFIAMNNHFNAQAVINARELLELIKTS</sequence>
<dbReference type="InterPro" id="IPR002763">
    <property type="entry name" value="DUF72"/>
</dbReference>
<dbReference type="PANTHER" id="PTHR30348">
    <property type="entry name" value="UNCHARACTERIZED PROTEIN YECE"/>
    <property type="match status" value="1"/>
</dbReference>
<proteinExistence type="predicted"/>
<accession>A0A8A0RJL3</accession>
<evidence type="ECO:0000313" key="2">
    <source>
        <dbReference type="Proteomes" id="UP000662904"/>
    </source>
</evidence>
<dbReference type="PANTHER" id="PTHR30348:SF13">
    <property type="entry name" value="UPF0759 PROTEIN YUNF"/>
    <property type="match status" value="1"/>
</dbReference>